<dbReference type="VEuPathDB" id="VectorBase:ASIC018331"/>
<organism evidence="2">
    <name type="scientific">Anopheles sinensis</name>
    <name type="common">Mosquito</name>
    <dbReference type="NCBI Taxonomy" id="74873"/>
    <lineage>
        <taxon>Eukaryota</taxon>
        <taxon>Metazoa</taxon>
        <taxon>Ecdysozoa</taxon>
        <taxon>Arthropoda</taxon>
        <taxon>Hexapoda</taxon>
        <taxon>Insecta</taxon>
        <taxon>Pterygota</taxon>
        <taxon>Neoptera</taxon>
        <taxon>Endopterygota</taxon>
        <taxon>Diptera</taxon>
        <taxon>Nematocera</taxon>
        <taxon>Culicoidea</taxon>
        <taxon>Culicidae</taxon>
        <taxon>Anophelinae</taxon>
        <taxon>Anopheles</taxon>
    </lineage>
</organism>
<sequence>MSYAIVDDQPEQLHRSSACPFIRGEPRARSARGSSDQLTGNHSNERAWTECFLDDEDDDDDDDNLVSARCRPLRA</sequence>
<evidence type="ECO:0000256" key="1">
    <source>
        <dbReference type="SAM" id="MobiDB-lite"/>
    </source>
</evidence>
<proteinExistence type="predicted"/>
<reference evidence="2 4" key="1">
    <citation type="journal article" date="2014" name="BMC Genomics">
        <title>Genome sequence of Anopheles sinensis provides insight into genetics basis of mosquito competence for malaria parasites.</title>
        <authorList>
            <person name="Zhou D."/>
            <person name="Zhang D."/>
            <person name="Ding G."/>
            <person name="Shi L."/>
            <person name="Hou Q."/>
            <person name="Ye Y."/>
            <person name="Xu Y."/>
            <person name="Zhou H."/>
            <person name="Xiong C."/>
            <person name="Li S."/>
            <person name="Yu J."/>
            <person name="Hong S."/>
            <person name="Yu X."/>
            <person name="Zou P."/>
            <person name="Chen C."/>
            <person name="Chang X."/>
            <person name="Wang W."/>
            <person name="Lv Y."/>
            <person name="Sun Y."/>
            <person name="Ma L."/>
            <person name="Shen B."/>
            <person name="Zhu C."/>
        </authorList>
    </citation>
    <scope>NUCLEOTIDE SEQUENCE [LARGE SCALE GENOMIC DNA]</scope>
</reference>
<feature type="compositionally biased region" description="Polar residues" evidence="1">
    <location>
        <begin position="32"/>
        <end position="42"/>
    </location>
</feature>
<evidence type="ECO:0000313" key="4">
    <source>
        <dbReference type="Proteomes" id="UP000030765"/>
    </source>
</evidence>
<feature type="region of interest" description="Disordered" evidence="1">
    <location>
        <begin position="54"/>
        <end position="75"/>
    </location>
</feature>
<dbReference type="EMBL" id="ATLV01023973">
    <property type="status" value="NOT_ANNOTATED_CDS"/>
    <property type="molecule type" value="Genomic_DNA"/>
</dbReference>
<gene>
    <name evidence="2" type="ORF">ZHAS_00018331</name>
</gene>
<keyword evidence="4" id="KW-1185">Reference proteome</keyword>
<protein>
    <submittedName>
        <fullName evidence="2 3">Uncharacterized protein</fullName>
    </submittedName>
</protein>
<evidence type="ECO:0000313" key="3">
    <source>
        <dbReference type="EnsemblMetazoa" id="ASIC018331-PA"/>
    </source>
</evidence>
<accession>A0A084WJ60</accession>
<dbReference type="EMBL" id="KE525347">
    <property type="protein sequence ID" value="KFB50254.1"/>
    <property type="molecule type" value="Genomic_DNA"/>
</dbReference>
<feature type="region of interest" description="Disordered" evidence="1">
    <location>
        <begin position="1"/>
        <end position="42"/>
    </location>
</feature>
<evidence type="ECO:0000313" key="2">
    <source>
        <dbReference type="EMBL" id="KFB50254.1"/>
    </source>
</evidence>
<reference evidence="3" key="2">
    <citation type="submission" date="2020-05" db="UniProtKB">
        <authorList>
            <consortium name="EnsemblMetazoa"/>
        </authorList>
    </citation>
    <scope>IDENTIFICATION</scope>
</reference>
<dbReference type="EnsemblMetazoa" id="ASIC018331-RA">
    <property type="protein sequence ID" value="ASIC018331-PA"/>
    <property type="gene ID" value="ASIC018331"/>
</dbReference>
<dbReference type="AlphaFoldDB" id="A0A084WJ60"/>
<name>A0A084WJ60_ANOSI</name>
<feature type="compositionally biased region" description="Acidic residues" evidence="1">
    <location>
        <begin position="54"/>
        <end position="64"/>
    </location>
</feature>
<dbReference type="Proteomes" id="UP000030765">
    <property type="component" value="Unassembled WGS sequence"/>
</dbReference>